<dbReference type="GO" id="GO:0003824">
    <property type="term" value="F:catalytic activity"/>
    <property type="evidence" value="ECO:0007669"/>
    <property type="project" value="InterPro"/>
</dbReference>
<evidence type="ECO:0000313" key="2">
    <source>
        <dbReference type="EMBL" id="CAI3979104.1"/>
    </source>
</evidence>
<proteinExistence type="predicted"/>
<protein>
    <submittedName>
        <fullName evidence="3">Kinesin light chain</fullName>
    </submittedName>
</protein>
<dbReference type="AlphaFoldDB" id="A0A9P1BTC5"/>
<dbReference type="Gene3D" id="1.10.490.10">
    <property type="entry name" value="Globins"/>
    <property type="match status" value="1"/>
</dbReference>
<dbReference type="Pfam" id="PF04961">
    <property type="entry name" value="FTCD_C"/>
    <property type="match status" value="1"/>
</dbReference>
<reference evidence="2" key="1">
    <citation type="submission" date="2022-10" db="EMBL/GenBank/DDBJ databases">
        <authorList>
            <person name="Chen Y."/>
            <person name="Dougan E. K."/>
            <person name="Chan C."/>
            <person name="Rhodes N."/>
            <person name="Thang M."/>
        </authorList>
    </citation>
    <scope>NUCLEOTIDE SEQUENCE</scope>
</reference>
<dbReference type="Proteomes" id="UP001152797">
    <property type="component" value="Unassembled WGS sequence"/>
</dbReference>
<keyword evidence="4" id="KW-1185">Reference proteome</keyword>
<name>A0A9P1BTC5_9DINO</name>
<dbReference type="Gene3D" id="1.20.120.680">
    <property type="entry name" value="Formiminotetrahydrofolate cyclodeaminase monomer, up-and-down helical bundle"/>
    <property type="match status" value="1"/>
</dbReference>
<dbReference type="EMBL" id="CAMXCT020000458">
    <property type="protein sequence ID" value="CAL1132479.1"/>
    <property type="molecule type" value="Genomic_DNA"/>
</dbReference>
<sequence length="536" mass="57631">MASPAFAAAGAGVAVILARDEKLGTVATGAAAAAGALSGYALWQYLSSDGAGRALRTFDGILGREVEQRVMDLCGGEASLSLRLAARACSDDEDGGVEHLRRICKKKGVSSAVGTRAVKLLSRDLPEEDRDLQTLEDALALATFSQKLQILNEEDPKTQLPRLWKKMSQKARMSALSLDYAALGGGMSGAAALCALLEVIAAGSAATGEVPNLPDLIVKTLQSSWKEAVAKNDFDAEFCNIIVKEHPELKELLESSLLRGHNIINIIGYLVELLQGKRIHHFQRIAHALAVAGHMAGLRLLHLARVKHALVDIMTKVAEQQGSNSKAVNRAWHAFFYAFGAVAAPYLVTEDRLEEIAAATASALPTPGGGPHAAIASVHGTALLEMCLRISNPKGDAIPADLLPKLRDNSRKLIQCARDDANVYCGFLAAVYATTSEDDLERLRWLKKATEVPVSVAELALKTGTACLHSKRVVKQSLKGDWIAGAKLLRTGLEISLKNVSINLRSLGTNRYSEISDRLAKLREFEPPWEDLLDMM</sequence>
<dbReference type="OrthoDB" id="417697at2759"/>
<evidence type="ECO:0000313" key="3">
    <source>
        <dbReference type="EMBL" id="CAL4766416.1"/>
    </source>
</evidence>
<dbReference type="InterPro" id="IPR012292">
    <property type="entry name" value="Globin/Proto"/>
</dbReference>
<dbReference type="EMBL" id="CAMXCT030000458">
    <property type="protein sequence ID" value="CAL4766416.1"/>
    <property type="molecule type" value="Genomic_DNA"/>
</dbReference>
<dbReference type="InterPro" id="IPR007044">
    <property type="entry name" value="Cyclodeamin/CycHdrlase"/>
</dbReference>
<organism evidence="2">
    <name type="scientific">Cladocopium goreaui</name>
    <dbReference type="NCBI Taxonomy" id="2562237"/>
    <lineage>
        <taxon>Eukaryota</taxon>
        <taxon>Sar</taxon>
        <taxon>Alveolata</taxon>
        <taxon>Dinophyceae</taxon>
        <taxon>Suessiales</taxon>
        <taxon>Symbiodiniaceae</taxon>
        <taxon>Cladocopium</taxon>
    </lineage>
</organism>
<gene>
    <name evidence="2" type="ORF">C1SCF055_LOCUS7081</name>
</gene>
<dbReference type="GO" id="GO:0019825">
    <property type="term" value="F:oxygen binding"/>
    <property type="evidence" value="ECO:0007669"/>
    <property type="project" value="InterPro"/>
</dbReference>
<evidence type="ECO:0000313" key="4">
    <source>
        <dbReference type="Proteomes" id="UP001152797"/>
    </source>
</evidence>
<dbReference type="SUPFAM" id="SSF101262">
    <property type="entry name" value="Methenyltetrahydrofolate cyclohydrolase-like"/>
    <property type="match status" value="1"/>
</dbReference>
<feature type="domain" description="Cyclodeaminase/cyclohydrolase" evidence="1">
    <location>
        <begin position="353"/>
        <end position="512"/>
    </location>
</feature>
<comment type="caution">
    <text evidence="2">The sequence shown here is derived from an EMBL/GenBank/DDBJ whole genome shotgun (WGS) entry which is preliminary data.</text>
</comment>
<reference evidence="3 4" key="2">
    <citation type="submission" date="2024-05" db="EMBL/GenBank/DDBJ databases">
        <authorList>
            <person name="Chen Y."/>
            <person name="Shah S."/>
            <person name="Dougan E. K."/>
            <person name="Thang M."/>
            <person name="Chan C."/>
        </authorList>
    </citation>
    <scope>NUCLEOTIDE SEQUENCE [LARGE SCALE GENOMIC DNA]</scope>
</reference>
<dbReference type="GO" id="GO:0020037">
    <property type="term" value="F:heme binding"/>
    <property type="evidence" value="ECO:0007669"/>
    <property type="project" value="InterPro"/>
</dbReference>
<dbReference type="EMBL" id="CAMXCT010000458">
    <property type="protein sequence ID" value="CAI3979104.1"/>
    <property type="molecule type" value="Genomic_DNA"/>
</dbReference>
<evidence type="ECO:0000259" key="1">
    <source>
        <dbReference type="Pfam" id="PF04961"/>
    </source>
</evidence>
<dbReference type="InterPro" id="IPR036178">
    <property type="entry name" value="Formintransfe-cycloase-like_sf"/>
</dbReference>
<accession>A0A9P1BTC5</accession>